<dbReference type="SUPFAM" id="SSF47413">
    <property type="entry name" value="lambda repressor-like DNA-binding domains"/>
    <property type="match status" value="1"/>
</dbReference>
<evidence type="ECO:0000256" key="2">
    <source>
        <dbReference type="ARBA" id="ARBA00023015"/>
    </source>
</evidence>
<dbReference type="Pfam" id="PF13693">
    <property type="entry name" value="HTH_35"/>
    <property type="match status" value="1"/>
</dbReference>
<dbReference type="RefSeq" id="WP_071882175.1">
    <property type="nucleotide sequence ID" value="NZ_CP006568.1"/>
</dbReference>
<dbReference type="Gene3D" id="1.10.260.40">
    <property type="entry name" value="lambda repressor-like DNA-binding domains"/>
    <property type="match status" value="1"/>
</dbReference>
<evidence type="ECO:0000259" key="5">
    <source>
        <dbReference type="Pfam" id="PF13693"/>
    </source>
</evidence>
<keyword evidence="2" id="KW-0805">Transcription regulation</keyword>
<keyword evidence="3" id="KW-0238">DNA-binding</keyword>
<dbReference type="GO" id="GO:0003677">
    <property type="term" value="F:DNA binding"/>
    <property type="evidence" value="ECO:0007669"/>
    <property type="project" value="UniProtKB-KW"/>
</dbReference>
<dbReference type="AlphaFoldDB" id="W0HPB2"/>
<evidence type="ECO:0000256" key="1">
    <source>
        <dbReference type="ARBA" id="ARBA00006157"/>
    </source>
</evidence>
<sequence length="85" mass="9881">MTHQNEDARADWHREIIKAELHKRGVTFRALDIKAGVKQDVVKTVLSRPCPKYEQLVAEVIGVDPSIIWPSRYGYRKNSYMRKVS</sequence>
<dbReference type="eggNOG" id="COG3423">
    <property type="taxonomic scope" value="Bacteria"/>
</dbReference>
<evidence type="ECO:0000313" key="6">
    <source>
        <dbReference type="EMBL" id="AHF73933.1"/>
    </source>
</evidence>
<keyword evidence="7" id="KW-1185">Reference proteome</keyword>
<dbReference type="InterPro" id="IPR038722">
    <property type="entry name" value="Ner_HTH_dom"/>
</dbReference>
<dbReference type="KEGG" id="pes:SOPEG_1997"/>
<protein>
    <submittedName>
        <fullName evidence="6">Putative prophage transcriptional regulator</fullName>
    </submittedName>
</protein>
<reference evidence="6 7" key="1">
    <citation type="journal article" date="2014" name="Genome Biol. Evol.">
        <title>Genome degeneration and adaptation in a nascent stage of symbiosis.</title>
        <authorList>
            <person name="Oakeson K.F."/>
            <person name="Gil R."/>
            <person name="Clayton A.L."/>
            <person name="Dunn D.M."/>
            <person name="von Niederhausern A.C."/>
            <person name="Hamil C."/>
            <person name="Aoyagi A."/>
            <person name="Duval B."/>
            <person name="Baca A."/>
            <person name="Silva F.J."/>
            <person name="Vallier A."/>
            <person name="Jackson D.G."/>
            <person name="Latorre A."/>
            <person name="Weiss R.B."/>
            <person name="Heddi A."/>
            <person name="Moya A."/>
            <person name="Dale C."/>
        </authorList>
    </citation>
    <scope>NUCLEOTIDE SEQUENCE [LARGE SCALE GENOMIC DNA]</scope>
    <source>
        <strain evidence="7">none</strain>
    </source>
</reference>
<name>W0HPB2_9GAMM</name>
<evidence type="ECO:0000256" key="3">
    <source>
        <dbReference type="ARBA" id="ARBA00023125"/>
    </source>
</evidence>
<feature type="domain" description="Ner winged helix-turn-helix DNA-binding" evidence="5">
    <location>
        <begin position="11"/>
        <end position="81"/>
    </location>
</feature>
<keyword evidence="4" id="KW-0804">Transcription</keyword>
<accession>W0HPB2</accession>
<evidence type="ECO:0000256" key="4">
    <source>
        <dbReference type="ARBA" id="ARBA00023163"/>
    </source>
</evidence>
<dbReference type="EMBL" id="CP006568">
    <property type="protein sequence ID" value="AHF73933.1"/>
    <property type="molecule type" value="Genomic_DNA"/>
</dbReference>
<dbReference type="Proteomes" id="UP000019025">
    <property type="component" value="Chromosome"/>
</dbReference>
<evidence type="ECO:0000313" key="7">
    <source>
        <dbReference type="Proteomes" id="UP000019025"/>
    </source>
</evidence>
<comment type="similarity">
    <text evidence="1">Belongs to the ner transcriptional regulatory family.</text>
</comment>
<proteinExistence type="inferred from homology"/>
<organism evidence="6 7">
    <name type="scientific">Candidatus Sodalis pierantonii str. SOPE</name>
    <dbReference type="NCBI Taxonomy" id="2342"/>
    <lineage>
        <taxon>Bacteria</taxon>
        <taxon>Pseudomonadati</taxon>
        <taxon>Pseudomonadota</taxon>
        <taxon>Gammaproteobacteria</taxon>
        <taxon>Enterobacterales</taxon>
        <taxon>Bruguierivoracaceae</taxon>
        <taxon>Sodalis</taxon>
    </lineage>
</organism>
<dbReference type="STRING" id="2342.SOPEG_1997"/>
<dbReference type="HOGENOM" id="CLU_162005_3_2_6"/>
<dbReference type="InterPro" id="IPR010982">
    <property type="entry name" value="Lambda_DNA-bd_dom_sf"/>
</dbReference>
<gene>
    <name evidence="6" type="ORF">SOPEG_1997</name>
</gene>